<evidence type="ECO:0000256" key="3">
    <source>
        <dbReference type="ARBA" id="ARBA00023054"/>
    </source>
</evidence>
<organism evidence="8 9">
    <name type="scientific">Oceanisphaera sediminis</name>
    <dbReference type="NCBI Taxonomy" id="981381"/>
    <lineage>
        <taxon>Bacteria</taxon>
        <taxon>Pseudomonadati</taxon>
        <taxon>Pseudomonadota</taxon>
        <taxon>Gammaproteobacteria</taxon>
        <taxon>Aeromonadales</taxon>
        <taxon>Aeromonadaceae</taxon>
        <taxon>Oceanisphaera</taxon>
    </lineage>
</organism>
<dbReference type="InterPro" id="IPR040026">
    <property type="entry name" value="FliD"/>
</dbReference>
<keyword evidence="8" id="KW-0966">Cell projection</keyword>
<proteinExistence type="inferred from homology"/>
<comment type="subcellular location">
    <subcellularLocation>
        <location evidence="5">Secreted</location>
    </subcellularLocation>
    <subcellularLocation>
        <location evidence="5">Bacterial flagellum</location>
    </subcellularLocation>
</comment>
<dbReference type="PANTHER" id="PTHR30288">
    <property type="entry name" value="FLAGELLAR CAP/ASSEMBLY PROTEIN FLID"/>
    <property type="match status" value="1"/>
</dbReference>
<comment type="subunit">
    <text evidence="2 5">Homopentamer.</text>
</comment>
<feature type="domain" description="Flagellar hook-associated protein 2 C-terminal" evidence="7">
    <location>
        <begin position="213"/>
        <end position="439"/>
    </location>
</feature>
<protein>
    <recommendedName>
        <fullName evidence="5">Flagellar hook-associated protein 2</fullName>
        <shortName evidence="5">HAP2</shortName>
    </recommendedName>
    <alternativeName>
        <fullName evidence="5">Flagellar cap protein</fullName>
    </alternativeName>
</protein>
<feature type="domain" description="Flagellar hook-associated protein 2 N-terminal" evidence="6">
    <location>
        <begin position="7"/>
        <end position="102"/>
    </location>
</feature>
<evidence type="ECO:0000256" key="5">
    <source>
        <dbReference type="RuleBase" id="RU362066"/>
    </source>
</evidence>
<keyword evidence="8" id="KW-0282">Flagellum</keyword>
<keyword evidence="5" id="KW-0964">Secreted</keyword>
<accession>A0ABP7DFZ3</accession>
<dbReference type="Pfam" id="PF07196">
    <property type="entry name" value="Flagellin_IN"/>
    <property type="match status" value="1"/>
</dbReference>
<evidence type="ECO:0000313" key="9">
    <source>
        <dbReference type="Proteomes" id="UP001501479"/>
    </source>
</evidence>
<dbReference type="PANTHER" id="PTHR30288:SF0">
    <property type="entry name" value="FLAGELLAR HOOK-ASSOCIATED PROTEIN 2"/>
    <property type="match status" value="1"/>
</dbReference>
<dbReference type="InterPro" id="IPR010810">
    <property type="entry name" value="Flagellin_hook_IN_motif"/>
</dbReference>
<dbReference type="Pfam" id="PF02465">
    <property type="entry name" value="FliD_N"/>
    <property type="match status" value="1"/>
</dbReference>
<sequence>MFGMGSMDPSSMAQMLTSAERTPLDSLLRGQQSELASQKDAYNKIKTKLQGLQDSIKALTDGAGLQSQSATTSAEGYVSATVNSGAVNGDYQLYVKQLAQADQQALALADDWTAPSQGQLDISLDGNTMSLDLSTLAPGSGLSELRDAINQATDNSGVTASLIRADGQTQLLLTSAKTGASQAMSISLSGGNGEAAYTDLNAALSTKKQLSQAQDAQIELGGAGGLQLSSSTNTFDGQIDGLSLTVNKVHAQDGAGAYVDAPLTLSVATDQEAIESSLEGIVSAYNALVSEVELQTRSKDGKTAALSGDSMSRGLLGRLRGTLSNPSGDIGLSELGIKTDRYGKLSLDTAAMAKLQQDKPGALETALTGTDGLLTRLEADTKPYLDRNGILVQRDRSLQAGLDRITDRQESLDTRMNKVYQRYLGQFTRMNTLAQQMQQTMSMF</sequence>
<evidence type="ECO:0000259" key="7">
    <source>
        <dbReference type="Pfam" id="PF07195"/>
    </source>
</evidence>
<comment type="similarity">
    <text evidence="1 5">Belongs to the FliD family.</text>
</comment>
<gene>
    <name evidence="8" type="primary">fliD_1</name>
    <name evidence="8" type="ORF">GCM10022421_06680</name>
</gene>
<name>A0ABP7DFZ3_9GAMM</name>
<dbReference type="Proteomes" id="UP001501479">
    <property type="component" value="Unassembled WGS sequence"/>
</dbReference>
<evidence type="ECO:0000256" key="4">
    <source>
        <dbReference type="ARBA" id="ARBA00023143"/>
    </source>
</evidence>
<reference evidence="9" key="1">
    <citation type="journal article" date="2019" name="Int. J. Syst. Evol. Microbiol.">
        <title>The Global Catalogue of Microorganisms (GCM) 10K type strain sequencing project: providing services to taxonomists for standard genome sequencing and annotation.</title>
        <authorList>
            <consortium name="The Broad Institute Genomics Platform"/>
            <consortium name="The Broad Institute Genome Sequencing Center for Infectious Disease"/>
            <person name="Wu L."/>
            <person name="Ma J."/>
        </authorList>
    </citation>
    <scope>NUCLEOTIDE SEQUENCE [LARGE SCALE GENOMIC DNA]</scope>
    <source>
        <strain evidence="9">JCM 17329</strain>
    </source>
</reference>
<evidence type="ECO:0000259" key="6">
    <source>
        <dbReference type="Pfam" id="PF02465"/>
    </source>
</evidence>
<keyword evidence="8" id="KW-0969">Cilium</keyword>
<evidence type="ECO:0000313" key="8">
    <source>
        <dbReference type="EMBL" id="GAA3702724.1"/>
    </source>
</evidence>
<comment type="caution">
    <text evidence="8">The sequence shown here is derived from an EMBL/GenBank/DDBJ whole genome shotgun (WGS) entry which is preliminary data.</text>
</comment>
<dbReference type="EMBL" id="BAABDS010000009">
    <property type="protein sequence ID" value="GAA3702724.1"/>
    <property type="molecule type" value="Genomic_DNA"/>
</dbReference>
<evidence type="ECO:0000256" key="1">
    <source>
        <dbReference type="ARBA" id="ARBA00009764"/>
    </source>
</evidence>
<keyword evidence="3" id="KW-0175">Coiled coil</keyword>
<keyword evidence="9" id="KW-1185">Reference proteome</keyword>
<keyword evidence="4 5" id="KW-0975">Bacterial flagellum</keyword>
<comment type="function">
    <text evidence="5">Required for morphogenesis and for the elongation of the flagellar filament by facilitating polymerization of the flagellin monomers at the tip of growing filament. Forms a capping structure, which prevents flagellin subunits (transported through the central channel of the flagellum) from leaking out without polymerization at the distal end.</text>
</comment>
<evidence type="ECO:0000256" key="2">
    <source>
        <dbReference type="ARBA" id="ARBA00011255"/>
    </source>
</evidence>
<dbReference type="InterPro" id="IPR003481">
    <property type="entry name" value="FliD_N"/>
</dbReference>
<dbReference type="InterPro" id="IPR010809">
    <property type="entry name" value="FliD_C"/>
</dbReference>
<dbReference type="Pfam" id="PF07195">
    <property type="entry name" value="FliD_C"/>
    <property type="match status" value="1"/>
</dbReference>